<dbReference type="GO" id="GO:0004803">
    <property type="term" value="F:transposase activity"/>
    <property type="evidence" value="ECO:0007669"/>
    <property type="project" value="InterPro"/>
</dbReference>
<accession>A0A3P3VSS1</accession>
<dbReference type="InterPro" id="IPR002525">
    <property type="entry name" value="Transp_IS110-like_N"/>
</dbReference>
<dbReference type="InterPro" id="IPR003346">
    <property type="entry name" value="Transposase_20"/>
</dbReference>
<dbReference type="EMBL" id="RQVS01000021">
    <property type="protein sequence ID" value="RRJ85690.1"/>
    <property type="molecule type" value="Genomic_DNA"/>
</dbReference>
<dbReference type="RefSeq" id="WP_124973898.1">
    <property type="nucleotide sequence ID" value="NZ_RQVS01000021.1"/>
</dbReference>
<dbReference type="OrthoDB" id="4337860at2"/>
<dbReference type="Pfam" id="PF01548">
    <property type="entry name" value="DEDD_Tnp_IS110"/>
    <property type="match status" value="1"/>
</dbReference>
<dbReference type="PANTHER" id="PTHR33055">
    <property type="entry name" value="TRANSPOSASE FOR INSERTION SEQUENCE ELEMENT IS1111A"/>
    <property type="match status" value="1"/>
</dbReference>
<comment type="caution">
    <text evidence="3">The sequence shown here is derived from an EMBL/GenBank/DDBJ whole genome shotgun (WGS) entry which is preliminary data.</text>
</comment>
<keyword evidence="4" id="KW-1185">Reference proteome</keyword>
<gene>
    <name evidence="3" type="ORF">EG850_12265</name>
</gene>
<feature type="domain" description="Transposase IS116/IS110/IS902 C-terminal" evidence="2">
    <location>
        <begin position="234"/>
        <end position="315"/>
    </location>
</feature>
<dbReference type="GO" id="GO:0003677">
    <property type="term" value="F:DNA binding"/>
    <property type="evidence" value="ECO:0007669"/>
    <property type="project" value="InterPro"/>
</dbReference>
<feature type="domain" description="Transposase IS110-like N-terminal" evidence="1">
    <location>
        <begin position="12"/>
        <end position="164"/>
    </location>
</feature>
<protein>
    <submittedName>
        <fullName evidence="3">IS110 family transposase</fullName>
    </submittedName>
</protein>
<evidence type="ECO:0000259" key="2">
    <source>
        <dbReference type="Pfam" id="PF02371"/>
    </source>
</evidence>
<evidence type="ECO:0000313" key="4">
    <source>
        <dbReference type="Proteomes" id="UP000274391"/>
    </source>
</evidence>
<reference evidence="3 4" key="1">
    <citation type="submission" date="2018-11" db="EMBL/GenBank/DDBJ databases">
        <title>YIM 102482-1 draft genome.</title>
        <authorList>
            <person name="Li G."/>
            <person name="Jiang Y."/>
        </authorList>
    </citation>
    <scope>NUCLEOTIDE SEQUENCE [LARGE SCALE GENOMIC DNA]</scope>
    <source>
        <strain evidence="3 4">YIM 102482-1</strain>
    </source>
</reference>
<dbReference type="PANTHER" id="PTHR33055:SF16">
    <property type="entry name" value="TRANSPOSASE FOR INSERTION SEQUENCE ELEMENT IS1547"/>
    <property type="match status" value="1"/>
</dbReference>
<dbReference type="GO" id="GO:0006313">
    <property type="term" value="P:DNA transposition"/>
    <property type="evidence" value="ECO:0007669"/>
    <property type="project" value="InterPro"/>
</dbReference>
<dbReference type="InterPro" id="IPR047650">
    <property type="entry name" value="Transpos_IS110"/>
</dbReference>
<name>A0A3P3VSS1_9MICO</name>
<dbReference type="AlphaFoldDB" id="A0A3P3VSS1"/>
<sequence length="350" mass="39053">MPIVADTYPYVIGVDTHSRTHTYAILNTRTSEVHGPHTFPTHPAGRARALAWIHRHTNGEPVLLAIEGASSYGQPLTLDALTAGLPVTEVRPPVRASRARYGKTDEFDALAAARATLTCPVDQLAQPRQGDLRGALDVLVLTRDQLTRDSTSTSHELTALLRRYDLGHDARRALTPAQIHTITGWRDRATDTLEQRFARRRAVVLAKQWAQFRHQLDQNQRDLTDLVGQLAPTLLEQVGVGPVSAARILVAYSHKGRIRSKHAFARLAGAAPIPASSGNQHDDRLDRFGDRALNSALYRIVQTRLLHDPETKAYFERRTKEGKSRKRIIRCLKTIIARKVFTHLNQVMTA</sequence>
<organism evidence="3 4">
    <name type="scientific">Gulosibacter macacae</name>
    <dbReference type="NCBI Taxonomy" id="2488791"/>
    <lineage>
        <taxon>Bacteria</taxon>
        <taxon>Bacillati</taxon>
        <taxon>Actinomycetota</taxon>
        <taxon>Actinomycetes</taxon>
        <taxon>Micrococcales</taxon>
        <taxon>Microbacteriaceae</taxon>
        <taxon>Gulosibacter</taxon>
    </lineage>
</organism>
<evidence type="ECO:0000313" key="3">
    <source>
        <dbReference type="EMBL" id="RRJ85690.1"/>
    </source>
</evidence>
<evidence type="ECO:0000259" key="1">
    <source>
        <dbReference type="Pfam" id="PF01548"/>
    </source>
</evidence>
<dbReference type="Pfam" id="PF02371">
    <property type="entry name" value="Transposase_20"/>
    <property type="match status" value="1"/>
</dbReference>
<dbReference type="Proteomes" id="UP000274391">
    <property type="component" value="Unassembled WGS sequence"/>
</dbReference>
<proteinExistence type="predicted"/>